<gene>
    <name evidence="7" type="ORF">FOZ74_09595</name>
</gene>
<feature type="transmembrane region" description="Helical" evidence="5">
    <location>
        <begin position="376"/>
        <end position="393"/>
    </location>
</feature>
<accession>A0A5B8RVV3</accession>
<dbReference type="KEGG" id="cof:FOZ74_09595"/>
<keyword evidence="4 5" id="KW-0472">Membrane</keyword>
<keyword evidence="3 5" id="KW-1133">Transmembrane helix</keyword>
<keyword evidence="7" id="KW-0436">Ligase</keyword>
<feature type="transmembrane region" description="Helical" evidence="5">
    <location>
        <begin position="106"/>
        <end position="123"/>
    </location>
</feature>
<dbReference type="Pfam" id="PF04932">
    <property type="entry name" value="Wzy_C"/>
    <property type="match status" value="1"/>
</dbReference>
<dbReference type="GO" id="GO:0016874">
    <property type="term" value="F:ligase activity"/>
    <property type="evidence" value="ECO:0007669"/>
    <property type="project" value="UniProtKB-KW"/>
</dbReference>
<evidence type="ECO:0000259" key="6">
    <source>
        <dbReference type="Pfam" id="PF04932"/>
    </source>
</evidence>
<evidence type="ECO:0000256" key="4">
    <source>
        <dbReference type="ARBA" id="ARBA00023136"/>
    </source>
</evidence>
<dbReference type="InterPro" id="IPR051533">
    <property type="entry name" value="WaaL-like"/>
</dbReference>
<comment type="subcellular location">
    <subcellularLocation>
        <location evidence="1">Membrane</location>
        <topology evidence="1">Multi-pass membrane protein</topology>
    </subcellularLocation>
</comment>
<dbReference type="GO" id="GO:0016020">
    <property type="term" value="C:membrane"/>
    <property type="evidence" value="ECO:0007669"/>
    <property type="project" value="UniProtKB-SubCell"/>
</dbReference>
<keyword evidence="2 5" id="KW-0812">Transmembrane</keyword>
<dbReference type="OrthoDB" id="8077069at2"/>
<feature type="transmembrane region" description="Helical" evidence="5">
    <location>
        <begin position="315"/>
        <end position="339"/>
    </location>
</feature>
<feature type="transmembrane region" description="Helical" evidence="5">
    <location>
        <begin position="175"/>
        <end position="194"/>
    </location>
</feature>
<dbReference type="Proteomes" id="UP000321199">
    <property type="component" value="Chromosome"/>
</dbReference>
<feature type="transmembrane region" description="Helical" evidence="5">
    <location>
        <begin position="12"/>
        <end position="36"/>
    </location>
</feature>
<name>A0A5B8RVV3_9BURK</name>
<dbReference type="AlphaFoldDB" id="A0A5B8RVV3"/>
<dbReference type="PANTHER" id="PTHR37422">
    <property type="entry name" value="TEICHURONIC ACID BIOSYNTHESIS PROTEIN TUAE"/>
    <property type="match status" value="1"/>
</dbReference>
<dbReference type="RefSeq" id="WP_146912855.1">
    <property type="nucleotide sequence ID" value="NZ_CP042344.1"/>
</dbReference>
<feature type="transmembrane region" description="Helical" evidence="5">
    <location>
        <begin position="42"/>
        <end position="62"/>
    </location>
</feature>
<reference evidence="7 8" key="1">
    <citation type="submission" date="2019-07" db="EMBL/GenBank/DDBJ databases">
        <title>Complete genome sequence of Comamonas sp. NLF 7-7 isolated from livestock.</title>
        <authorList>
            <person name="Kim D.H."/>
            <person name="Kim J.G."/>
        </authorList>
    </citation>
    <scope>NUCLEOTIDE SEQUENCE [LARGE SCALE GENOMIC DNA]</scope>
    <source>
        <strain evidence="7 8">NLF 7-7</strain>
    </source>
</reference>
<feature type="transmembrane region" description="Helical" evidence="5">
    <location>
        <begin position="351"/>
        <end position="370"/>
    </location>
</feature>
<evidence type="ECO:0000256" key="1">
    <source>
        <dbReference type="ARBA" id="ARBA00004141"/>
    </source>
</evidence>
<evidence type="ECO:0000256" key="5">
    <source>
        <dbReference type="SAM" id="Phobius"/>
    </source>
</evidence>
<feature type="domain" description="O-antigen ligase-related" evidence="6">
    <location>
        <begin position="208"/>
        <end position="331"/>
    </location>
</feature>
<evidence type="ECO:0000256" key="2">
    <source>
        <dbReference type="ARBA" id="ARBA00022692"/>
    </source>
</evidence>
<dbReference type="InterPro" id="IPR007016">
    <property type="entry name" value="O-antigen_ligase-rel_domated"/>
</dbReference>
<feature type="transmembrane region" description="Helical" evidence="5">
    <location>
        <begin position="225"/>
        <end position="241"/>
    </location>
</feature>
<organism evidence="7 8">
    <name type="scientific">Comamonas flocculans</name>
    <dbReference type="NCBI Taxonomy" id="2597701"/>
    <lineage>
        <taxon>Bacteria</taxon>
        <taxon>Pseudomonadati</taxon>
        <taxon>Pseudomonadota</taxon>
        <taxon>Betaproteobacteria</taxon>
        <taxon>Burkholderiales</taxon>
        <taxon>Comamonadaceae</taxon>
        <taxon>Comamonas</taxon>
    </lineage>
</organism>
<proteinExistence type="predicted"/>
<protein>
    <submittedName>
        <fullName evidence="7">O-antigen ligase family protein</fullName>
    </submittedName>
</protein>
<evidence type="ECO:0000256" key="3">
    <source>
        <dbReference type="ARBA" id="ARBA00022989"/>
    </source>
</evidence>
<dbReference type="PANTHER" id="PTHR37422:SF13">
    <property type="entry name" value="LIPOPOLYSACCHARIDE BIOSYNTHESIS PROTEIN PA4999-RELATED"/>
    <property type="match status" value="1"/>
</dbReference>
<evidence type="ECO:0000313" key="7">
    <source>
        <dbReference type="EMBL" id="QEA13263.1"/>
    </source>
</evidence>
<sequence>MLTLWKSGNEAKYLASIIFIMVLVGYPIFAGITLFIGVESNFLSIIYRIIILIAAILLLLISWLRRRPRVNYKILIGAGFLFFYIARMLLEWLMNSQGSKIDWGDFWSFLIFVSLIPALPYVWKENIPDENFTTIAIVLFGIIGIILNFYLAISVADSLSFGEQLFSGRLESERLNPIAYGHLGASTALVGLWMMIIKKNMSFLAIIGAAIGVLGIFASGSRGPLLSFVVCLILMLMQFRFSRVKFIFIFSVILSIFFLLNFVVDFNDVYLLNRAEASMFEDDARVNIIGDAYRAFLNNMLIGAGYPFDVYPHNIILEAFMASGIIGGSLMVFTLMVGLFASMRVMRNNKFSWVSLLFVQYLTFSMVSNSIYYSNIFWMLWVCVVILGASKSFEKTRSEIRVNDRMAG</sequence>
<feature type="transmembrane region" description="Helical" evidence="5">
    <location>
        <begin position="74"/>
        <end position="94"/>
    </location>
</feature>
<keyword evidence="8" id="KW-1185">Reference proteome</keyword>
<dbReference type="EMBL" id="CP042344">
    <property type="protein sequence ID" value="QEA13263.1"/>
    <property type="molecule type" value="Genomic_DNA"/>
</dbReference>
<feature type="transmembrane region" description="Helical" evidence="5">
    <location>
        <begin position="246"/>
        <end position="264"/>
    </location>
</feature>
<evidence type="ECO:0000313" key="8">
    <source>
        <dbReference type="Proteomes" id="UP000321199"/>
    </source>
</evidence>
<feature type="transmembrane region" description="Helical" evidence="5">
    <location>
        <begin position="201"/>
        <end position="219"/>
    </location>
</feature>
<feature type="transmembrane region" description="Helical" evidence="5">
    <location>
        <begin position="135"/>
        <end position="155"/>
    </location>
</feature>